<keyword evidence="2" id="KW-0732">Signal</keyword>
<feature type="transmembrane region" description="Helical" evidence="1">
    <location>
        <begin position="887"/>
        <end position="906"/>
    </location>
</feature>
<sequence length="1032" mass="115822">MATRPKCSLGLEAAMMMIAWLVLGMGRSVSAVSCPAELLRHDGEGQYFQLGSIRPTSENATTCSEFTGGRCPLAVPSPGFGCLVSCVASEADCGRLNPQTPAVNPVAKDRHLCTSCSVSACQSCEFSAHGRATCRACFLGFLLIETPAGGGGVTQECVLWDQGVVSLIARVLFGILGLVVVFVLLGTLIGALIEGWTSWHEQDNEHVTPADKDTCTAYDWSWVPITEVGDSQALNVPLIRERGTQQRSPSSVKQVREQNKSAIQHGLGFNLGASIKVAAMRAAGPDSSSFLRRVWRATISAEQDNLGVGLALFYNTQLFLICFCFLILMASVTIRIHEAQGSNTLFSGGDEHGGCSMSGARMEEMLAFVVAGQTRYAVMSQYVCMVLWPASVLLSWAFHWYQKQSVRKYDNEHQTAEDYTVMLTDLPKDMMSERRLKEVLEKELVCLHGEIHGVSICYDMKHISTESQERLESMLERIVEWDDLRNEWCPGHLGTPEDELAASMEEDARIFEEMLQNELRGSGRAYVVFKMQQSLVKVLKERRGILQSAFQAQTDEKEASPMKSTAHSPIFDVVKLVHTNDAPEGLLYNRMWMTPQEESATNHEMPRRLFLYVAAYGVVAQLFYSSMILPYQDNFVEGGEDAAAVKIVGKVVLLFNVAIQTAVMIEVADCGFVRVIRIDQVTFIWNTILLLLSIGYGIFQQCWRAGMRFVLVAPELADEQAWWEWRRLTFQSVQTESMVGANLAGVLTEQILMLYILGEVGNVLAPVLFNWAALRAIFVINIGGSHDSFAQRTLRRMLPKFQSPETVTPREAERAQILAPFLLWMEYSYVVVFPSMALCTFYIASDKNLNICAWLFGFSLIFYMWQRYVMLWLYGKTSYDSDDTYKVFIVMWGVVLSQIPSAAAWWSYRVGEITEAPFAFILMAMTFSLSLLIYEAGLLFIDSCFWENDIEMDDMDEDPGYVAVMDQTGASWWNVNPIYVLKQRYCPDLPGFELHGRDVQCWPSYVASKGFFEIGKEFRHRAKNFDTEQKSA</sequence>
<reference evidence="3" key="1">
    <citation type="submission" date="2021-02" db="EMBL/GenBank/DDBJ databases">
        <authorList>
            <person name="Dougan E. K."/>
            <person name="Rhodes N."/>
            <person name="Thang M."/>
            <person name="Chan C."/>
        </authorList>
    </citation>
    <scope>NUCLEOTIDE SEQUENCE</scope>
</reference>
<feature type="transmembrane region" description="Helical" evidence="1">
    <location>
        <begin position="680"/>
        <end position="699"/>
    </location>
</feature>
<feature type="transmembrane region" description="Helical" evidence="1">
    <location>
        <begin position="827"/>
        <end position="844"/>
    </location>
</feature>
<evidence type="ECO:0000256" key="1">
    <source>
        <dbReference type="SAM" id="Phobius"/>
    </source>
</evidence>
<feature type="transmembrane region" description="Helical" evidence="1">
    <location>
        <begin position="171"/>
        <end position="193"/>
    </location>
</feature>
<protein>
    <submittedName>
        <fullName evidence="3">Uncharacterized protein</fullName>
    </submittedName>
</protein>
<feature type="transmembrane region" description="Helical" evidence="1">
    <location>
        <begin position="851"/>
        <end position="875"/>
    </location>
</feature>
<keyword evidence="1" id="KW-0812">Transmembrane</keyword>
<comment type="caution">
    <text evidence="3">The sequence shown here is derived from an EMBL/GenBank/DDBJ whole genome shotgun (WGS) entry which is preliminary data.</text>
</comment>
<accession>A0A813LYX8</accession>
<name>A0A813LYX8_POLGL</name>
<feature type="transmembrane region" description="Helical" evidence="1">
    <location>
        <begin position="379"/>
        <end position="398"/>
    </location>
</feature>
<dbReference type="Proteomes" id="UP000626109">
    <property type="component" value="Unassembled WGS sequence"/>
</dbReference>
<evidence type="ECO:0000313" key="4">
    <source>
        <dbReference type="Proteomes" id="UP000626109"/>
    </source>
</evidence>
<gene>
    <name evidence="3" type="ORF">PGLA2088_LOCUS50795</name>
</gene>
<dbReference type="AlphaFoldDB" id="A0A813LYX8"/>
<keyword evidence="1" id="KW-1133">Transmembrane helix</keyword>
<organism evidence="3 4">
    <name type="scientific">Polarella glacialis</name>
    <name type="common">Dinoflagellate</name>
    <dbReference type="NCBI Taxonomy" id="89957"/>
    <lineage>
        <taxon>Eukaryota</taxon>
        <taxon>Sar</taxon>
        <taxon>Alveolata</taxon>
        <taxon>Dinophyceae</taxon>
        <taxon>Suessiales</taxon>
        <taxon>Suessiaceae</taxon>
        <taxon>Polarella</taxon>
    </lineage>
</organism>
<dbReference type="EMBL" id="CAJNNW010037471">
    <property type="protein sequence ID" value="CAE8742069.1"/>
    <property type="molecule type" value="Genomic_DNA"/>
</dbReference>
<feature type="signal peptide" evidence="2">
    <location>
        <begin position="1"/>
        <end position="31"/>
    </location>
</feature>
<keyword evidence="1" id="KW-0472">Membrane</keyword>
<proteinExistence type="predicted"/>
<evidence type="ECO:0000313" key="3">
    <source>
        <dbReference type="EMBL" id="CAE8742069.1"/>
    </source>
</evidence>
<evidence type="ECO:0000256" key="2">
    <source>
        <dbReference type="SAM" id="SignalP"/>
    </source>
</evidence>
<feature type="transmembrane region" description="Helical" evidence="1">
    <location>
        <begin position="318"/>
        <end position="337"/>
    </location>
</feature>
<feature type="chain" id="PRO_5032595604" evidence="2">
    <location>
        <begin position="32"/>
        <end position="1032"/>
    </location>
</feature>
<feature type="transmembrane region" description="Helical" evidence="1">
    <location>
        <begin position="918"/>
        <end position="941"/>
    </location>
</feature>
<feature type="transmembrane region" description="Helical" evidence="1">
    <location>
        <begin position="609"/>
        <end position="627"/>
    </location>
</feature>
<feature type="transmembrane region" description="Helical" evidence="1">
    <location>
        <begin position="647"/>
        <end position="668"/>
    </location>
</feature>